<evidence type="ECO:0000256" key="2">
    <source>
        <dbReference type="SAM" id="Phobius"/>
    </source>
</evidence>
<sequence length="191" mass="21855">MIGLLVKILLSLASFAYTIYLFAVGSWGWGISMIFVTAVIVLTIFRNEWILLAFNQMRLQNQEKALKYLSRIKQPQYLVKGQRAYYYYLSGLAGGNKAKMSESESFFRKALNIGLKQRHDQAMAKLNLAAICMGSGRRKEAELMLTEAKKLDDKGMLTEYIKDMRKQIGRSTSKNQMRMAQMANGKKGRMR</sequence>
<keyword evidence="2" id="KW-1133">Transmembrane helix</keyword>
<feature type="transmembrane region" description="Helical" evidence="2">
    <location>
        <begin position="26"/>
        <end position="45"/>
    </location>
</feature>
<dbReference type="InterPro" id="IPR011990">
    <property type="entry name" value="TPR-like_helical_dom_sf"/>
</dbReference>
<comment type="caution">
    <text evidence="3">The sequence shown here is derived from an EMBL/GenBank/DDBJ whole genome shotgun (WGS) entry which is preliminary data.</text>
</comment>
<reference evidence="3 4" key="1">
    <citation type="submission" date="2018-06" db="EMBL/GenBank/DDBJ databases">
        <title>The draft genome sequence of Crocinitomix sp. SM1701.</title>
        <authorList>
            <person name="Zhang X."/>
        </authorList>
    </citation>
    <scope>NUCLEOTIDE SEQUENCE [LARGE SCALE GENOMIC DNA]</scope>
    <source>
        <strain evidence="3 4">SM1701</strain>
    </source>
</reference>
<dbReference type="EMBL" id="QKSB01000005">
    <property type="protein sequence ID" value="PZE17162.1"/>
    <property type="molecule type" value="Genomic_DNA"/>
</dbReference>
<keyword evidence="4" id="KW-1185">Reference proteome</keyword>
<keyword evidence="2" id="KW-0812">Transmembrane</keyword>
<evidence type="ECO:0000256" key="1">
    <source>
        <dbReference type="SAM" id="MobiDB-lite"/>
    </source>
</evidence>
<dbReference type="Proteomes" id="UP000249248">
    <property type="component" value="Unassembled WGS sequence"/>
</dbReference>
<dbReference type="Gene3D" id="1.25.40.10">
    <property type="entry name" value="Tetratricopeptide repeat domain"/>
    <property type="match status" value="1"/>
</dbReference>
<proteinExistence type="predicted"/>
<name>A0A2W1NND9_9FLAO</name>
<organism evidence="3 4">
    <name type="scientific">Putridiphycobacter roseus</name>
    <dbReference type="NCBI Taxonomy" id="2219161"/>
    <lineage>
        <taxon>Bacteria</taxon>
        <taxon>Pseudomonadati</taxon>
        <taxon>Bacteroidota</taxon>
        <taxon>Flavobacteriia</taxon>
        <taxon>Flavobacteriales</taxon>
        <taxon>Crocinitomicaceae</taxon>
        <taxon>Putridiphycobacter</taxon>
    </lineage>
</organism>
<gene>
    <name evidence="3" type="ORF">DNU06_10500</name>
</gene>
<dbReference type="SUPFAM" id="SSF48452">
    <property type="entry name" value="TPR-like"/>
    <property type="match status" value="1"/>
</dbReference>
<dbReference type="RefSeq" id="WP_111063286.1">
    <property type="nucleotide sequence ID" value="NZ_JBHUCU010000008.1"/>
</dbReference>
<dbReference type="OrthoDB" id="1119469at2"/>
<keyword evidence="2" id="KW-0472">Membrane</keyword>
<dbReference type="AlphaFoldDB" id="A0A2W1NND9"/>
<accession>A0A2W1NND9</accession>
<protein>
    <submittedName>
        <fullName evidence="3">DUF2892 domain-containing protein</fullName>
    </submittedName>
</protein>
<evidence type="ECO:0000313" key="3">
    <source>
        <dbReference type="EMBL" id="PZE17162.1"/>
    </source>
</evidence>
<feature type="region of interest" description="Disordered" evidence="1">
    <location>
        <begin position="170"/>
        <end position="191"/>
    </location>
</feature>
<evidence type="ECO:0000313" key="4">
    <source>
        <dbReference type="Proteomes" id="UP000249248"/>
    </source>
</evidence>